<keyword evidence="1" id="KW-0732">Signal</keyword>
<feature type="chain" id="PRO_5012128727" description="Ig-like domain-containing protein" evidence="1">
    <location>
        <begin position="25"/>
        <end position="123"/>
    </location>
</feature>
<name>A0A250JL76_9BACT</name>
<dbReference type="InterPro" id="IPR007110">
    <property type="entry name" value="Ig-like_dom"/>
</dbReference>
<gene>
    <name evidence="3" type="ORF">CYFUS_009704</name>
</gene>
<dbReference type="Proteomes" id="UP000217257">
    <property type="component" value="Chromosome"/>
</dbReference>
<accession>A0A250JL76</accession>
<dbReference type="RefSeq" id="WP_095991534.1">
    <property type="nucleotide sequence ID" value="NZ_CP022098.1"/>
</dbReference>
<feature type="signal peptide" evidence="1">
    <location>
        <begin position="1"/>
        <end position="24"/>
    </location>
</feature>
<evidence type="ECO:0000313" key="4">
    <source>
        <dbReference type="Proteomes" id="UP000217257"/>
    </source>
</evidence>
<dbReference type="PROSITE" id="PS50835">
    <property type="entry name" value="IG_LIKE"/>
    <property type="match status" value="1"/>
</dbReference>
<proteinExistence type="predicted"/>
<evidence type="ECO:0000259" key="2">
    <source>
        <dbReference type="PROSITE" id="PS50835"/>
    </source>
</evidence>
<sequence length="123" mass="13659">MNLKNLASSLAVLSLGLTSACVYTEPVPGDVTFTWTFDGYSCARDGEVRDVHITIPGESLENRGYYPCSANGYDGVTLYDFYPGDYDFYIEAIDYSGYVSFEASGHFYVDGDTHVRVDLYPAR</sequence>
<dbReference type="AlphaFoldDB" id="A0A250JL76"/>
<feature type="domain" description="Ig-like" evidence="2">
    <location>
        <begin position="21"/>
        <end position="71"/>
    </location>
</feature>
<dbReference type="EMBL" id="CP022098">
    <property type="protein sequence ID" value="ATB44217.1"/>
    <property type="molecule type" value="Genomic_DNA"/>
</dbReference>
<evidence type="ECO:0000256" key="1">
    <source>
        <dbReference type="SAM" id="SignalP"/>
    </source>
</evidence>
<reference evidence="3 4" key="1">
    <citation type="submission" date="2017-06" db="EMBL/GenBank/DDBJ databases">
        <title>Sequencing and comparative analysis of myxobacterial genomes.</title>
        <authorList>
            <person name="Rupp O."/>
            <person name="Goesmann A."/>
            <person name="Sogaard-Andersen L."/>
        </authorList>
    </citation>
    <scope>NUCLEOTIDE SEQUENCE [LARGE SCALE GENOMIC DNA]</scope>
    <source>
        <strain evidence="3 4">DSM 52655</strain>
    </source>
</reference>
<dbReference type="PROSITE" id="PS51257">
    <property type="entry name" value="PROKAR_LIPOPROTEIN"/>
    <property type="match status" value="1"/>
</dbReference>
<dbReference type="KEGG" id="cfus:CYFUS_009704"/>
<organism evidence="3 4">
    <name type="scientific">Cystobacter fuscus</name>
    <dbReference type="NCBI Taxonomy" id="43"/>
    <lineage>
        <taxon>Bacteria</taxon>
        <taxon>Pseudomonadati</taxon>
        <taxon>Myxococcota</taxon>
        <taxon>Myxococcia</taxon>
        <taxon>Myxococcales</taxon>
        <taxon>Cystobacterineae</taxon>
        <taxon>Archangiaceae</taxon>
        <taxon>Cystobacter</taxon>
    </lineage>
</organism>
<evidence type="ECO:0000313" key="3">
    <source>
        <dbReference type="EMBL" id="ATB44217.1"/>
    </source>
</evidence>
<protein>
    <recommendedName>
        <fullName evidence="2">Ig-like domain-containing protein</fullName>
    </recommendedName>
</protein>